<feature type="domain" description="EGF-like" evidence="9">
    <location>
        <begin position="1705"/>
        <end position="1741"/>
    </location>
</feature>
<keyword evidence="4 6" id="KW-1015">Disulfide bond</keyword>
<keyword evidence="2" id="KW-0732">Signal</keyword>
<feature type="domain" description="EGF-like" evidence="9">
    <location>
        <begin position="1509"/>
        <end position="1548"/>
    </location>
</feature>
<dbReference type="Gene3D" id="2.10.25.10">
    <property type="entry name" value="Laminin"/>
    <property type="match status" value="5"/>
</dbReference>
<dbReference type="CDD" id="cd00054">
    <property type="entry name" value="EGF_CA"/>
    <property type="match status" value="6"/>
</dbReference>
<feature type="domain" description="EGF-like" evidence="9">
    <location>
        <begin position="1744"/>
        <end position="1780"/>
    </location>
</feature>
<evidence type="ECO:0000256" key="5">
    <source>
        <dbReference type="ARBA" id="ARBA00023180"/>
    </source>
</evidence>
<comment type="caution">
    <text evidence="6">Lacks conserved residue(s) required for the propagation of feature annotation.</text>
</comment>
<feature type="domain" description="EGF-like" evidence="9">
    <location>
        <begin position="1592"/>
        <end position="1628"/>
    </location>
</feature>
<dbReference type="GO" id="GO:0005112">
    <property type="term" value="F:Notch binding"/>
    <property type="evidence" value="ECO:0007669"/>
    <property type="project" value="TreeGrafter"/>
</dbReference>
<dbReference type="PROSITE" id="PS00022">
    <property type="entry name" value="EGF_1"/>
    <property type="match status" value="7"/>
</dbReference>
<dbReference type="InterPro" id="IPR018097">
    <property type="entry name" value="EGF_Ca-bd_CS"/>
</dbReference>
<dbReference type="SUPFAM" id="SSF57184">
    <property type="entry name" value="Growth factor receptor domain"/>
    <property type="match status" value="1"/>
</dbReference>
<dbReference type="EMBL" id="GDHF01030942">
    <property type="protein sequence ID" value="JAI21372.1"/>
    <property type="molecule type" value="Transcribed_RNA"/>
</dbReference>
<dbReference type="PANTHER" id="PTHR12916">
    <property type="entry name" value="CYTOCHROME C OXIDASE POLYPEPTIDE VIC-2"/>
    <property type="match status" value="1"/>
</dbReference>
<dbReference type="OrthoDB" id="283575at2759"/>
<feature type="region of interest" description="Disordered" evidence="7">
    <location>
        <begin position="214"/>
        <end position="240"/>
    </location>
</feature>
<evidence type="ECO:0000256" key="7">
    <source>
        <dbReference type="SAM" id="MobiDB-lite"/>
    </source>
</evidence>
<dbReference type="GO" id="GO:0005509">
    <property type="term" value="F:calcium ion binding"/>
    <property type="evidence" value="ECO:0007669"/>
    <property type="project" value="InterPro"/>
</dbReference>
<dbReference type="PROSITE" id="PS50026">
    <property type="entry name" value="EGF_3"/>
    <property type="match status" value="7"/>
</dbReference>
<dbReference type="PROSITE" id="PS01186">
    <property type="entry name" value="EGF_2"/>
    <property type="match status" value="6"/>
</dbReference>
<feature type="domain" description="EGF-like" evidence="9">
    <location>
        <begin position="1549"/>
        <end position="1590"/>
    </location>
</feature>
<feature type="compositionally biased region" description="Polar residues" evidence="7">
    <location>
        <begin position="606"/>
        <end position="615"/>
    </location>
</feature>
<name>A0A0K8U3U9_BACLA</name>
<dbReference type="Pfam" id="PF00008">
    <property type="entry name" value="EGF"/>
    <property type="match status" value="5"/>
</dbReference>
<evidence type="ECO:0000256" key="4">
    <source>
        <dbReference type="ARBA" id="ARBA00023157"/>
    </source>
</evidence>
<evidence type="ECO:0000256" key="3">
    <source>
        <dbReference type="ARBA" id="ARBA00022737"/>
    </source>
</evidence>
<proteinExistence type="predicted"/>
<feature type="region of interest" description="Disordered" evidence="7">
    <location>
        <begin position="542"/>
        <end position="615"/>
    </location>
</feature>
<evidence type="ECO:0000256" key="1">
    <source>
        <dbReference type="ARBA" id="ARBA00022536"/>
    </source>
</evidence>
<feature type="compositionally biased region" description="Low complexity" evidence="7">
    <location>
        <begin position="1897"/>
        <end position="1941"/>
    </location>
</feature>
<dbReference type="FunFam" id="2.10.25.10:FF:000472">
    <property type="entry name" value="Uncharacterized protein, isoform A"/>
    <property type="match status" value="1"/>
</dbReference>
<keyword evidence="8" id="KW-0812">Transmembrane</keyword>
<dbReference type="FunFam" id="2.10.25.10:FF:000494">
    <property type="entry name" value="Weary, isoform B"/>
    <property type="match status" value="1"/>
</dbReference>
<evidence type="ECO:0000313" key="10">
    <source>
        <dbReference type="EMBL" id="JAI21372.1"/>
    </source>
</evidence>
<feature type="compositionally biased region" description="Low complexity" evidence="7">
    <location>
        <begin position="577"/>
        <end position="595"/>
    </location>
</feature>
<dbReference type="GO" id="GO:0007219">
    <property type="term" value="P:Notch signaling pathway"/>
    <property type="evidence" value="ECO:0007669"/>
    <property type="project" value="TreeGrafter"/>
</dbReference>
<dbReference type="PROSITE" id="PS01187">
    <property type="entry name" value="EGF_CA"/>
    <property type="match status" value="1"/>
</dbReference>
<feature type="compositionally biased region" description="Basic and acidic residues" evidence="7">
    <location>
        <begin position="374"/>
        <end position="389"/>
    </location>
</feature>
<dbReference type="PANTHER" id="PTHR12916:SF13">
    <property type="entry name" value="SUSHI, VON WILLEBRAND FACTOR TYPE A, EGF AND PENTRAXIN DOMAIN-CONTAINING PROTEIN 1-LIKE"/>
    <property type="match status" value="1"/>
</dbReference>
<dbReference type="InterPro" id="IPR000152">
    <property type="entry name" value="EGF-type_Asp/Asn_hydroxyl_site"/>
</dbReference>
<protein>
    <submittedName>
        <fullName evidence="10">Delta and Notch-like epidermal growth factor-related receptor</fullName>
    </submittedName>
</protein>
<dbReference type="SUPFAM" id="SSF57196">
    <property type="entry name" value="EGF/Laminin"/>
    <property type="match status" value="4"/>
</dbReference>
<gene>
    <name evidence="10" type="primary">DNER</name>
    <name evidence="10" type="ORF">c0_g1_i1</name>
</gene>
<dbReference type="PROSITE" id="PS00010">
    <property type="entry name" value="ASX_HYDROXYL"/>
    <property type="match status" value="3"/>
</dbReference>
<evidence type="ECO:0000259" key="9">
    <source>
        <dbReference type="PROSITE" id="PS50026"/>
    </source>
</evidence>
<dbReference type="FunFam" id="2.10.25.10:FF:000095">
    <property type="entry name" value="Notch, isoform B"/>
    <property type="match status" value="1"/>
</dbReference>
<feature type="domain" description="EGF-like" evidence="9">
    <location>
        <begin position="1667"/>
        <end position="1703"/>
    </location>
</feature>
<feature type="disulfide bond" evidence="6">
    <location>
        <begin position="1770"/>
        <end position="1779"/>
    </location>
</feature>
<keyword evidence="8" id="KW-0472">Membrane</keyword>
<evidence type="ECO:0000256" key="8">
    <source>
        <dbReference type="SAM" id="Phobius"/>
    </source>
</evidence>
<feature type="domain" description="EGF-like" evidence="9">
    <location>
        <begin position="1630"/>
        <end position="1665"/>
    </location>
</feature>
<organism evidence="10">
    <name type="scientific">Bactrocera latifrons</name>
    <name type="common">Malaysian fruit fly</name>
    <name type="synonym">Chaetodacus latifrons</name>
    <dbReference type="NCBI Taxonomy" id="174628"/>
    <lineage>
        <taxon>Eukaryota</taxon>
        <taxon>Metazoa</taxon>
        <taxon>Ecdysozoa</taxon>
        <taxon>Arthropoda</taxon>
        <taxon>Hexapoda</taxon>
        <taxon>Insecta</taxon>
        <taxon>Pterygota</taxon>
        <taxon>Neoptera</taxon>
        <taxon>Endopterygota</taxon>
        <taxon>Diptera</taxon>
        <taxon>Brachycera</taxon>
        <taxon>Muscomorpha</taxon>
        <taxon>Tephritoidea</taxon>
        <taxon>Tephritidae</taxon>
        <taxon>Bactrocera</taxon>
        <taxon>Bactrocera</taxon>
    </lineage>
</organism>
<dbReference type="SMART" id="SM00181">
    <property type="entry name" value="EGF"/>
    <property type="match status" value="7"/>
</dbReference>
<dbReference type="SMART" id="SM00179">
    <property type="entry name" value="EGF_CA"/>
    <property type="match status" value="6"/>
</dbReference>
<accession>A0A0K8U3U9</accession>
<dbReference type="InterPro" id="IPR009030">
    <property type="entry name" value="Growth_fac_rcpt_cys_sf"/>
</dbReference>
<keyword evidence="3" id="KW-0677">Repeat</keyword>
<feature type="region of interest" description="Disordered" evidence="7">
    <location>
        <begin position="372"/>
        <end position="396"/>
    </location>
</feature>
<keyword evidence="5" id="KW-0325">Glycoprotein</keyword>
<feature type="disulfide bond" evidence="6">
    <location>
        <begin position="1731"/>
        <end position="1740"/>
    </location>
</feature>
<dbReference type="InterPro" id="IPR001881">
    <property type="entry name" value="EGF-like_Ca-bd_dom"/>
</dbReference>
<feature type="region of interest" description="Disordered" evidence="7">
    <location>
        <begin position="1890"/>
        <end position="1942"/>
    </location>
</feature>
<sequence>MFTKMQKFYILAFSIATVLVFADAYGYAESGLRPATTTAEAPIVGVTVTVGEQALQGMPVNVNAKAQPLTTTATVAAAATTTTTTVTFGSSNAPATLTSANDADEQALNTVTETAAPPAAQPAGWVSDERAKSTQLQQQQYAVEKAPAAAVSETDGKQQMHGFAKNDIRKWPIATTNKINAAAYENGVVTPAMPTSSGSATAGGTASIFGEAPAENVESKSRADTLPPGNGAASNGGGGAKLEKYGNVANTQIIKNAEKLRTATPNDERADVYADELDGERTDSKVGEIETAEGVSNAEHDVRKATKQWETDGKIEATSDKQPIVKENSGTAEVKKPQEDATAMWLKEAVTTSTQMTGVDDMKTLSAKYTVSMEAEREPQPETEEKSEKPMTANEKTTVKSVLDDTAATQTAKDGINIELRLTDGLYRIKLAEIVTDEYNGSGAEEQQQMQQATAGAGITDDAAAAGANKPSELPEIQVSAEAGYGKARTAGEVTTIHALDKPQKQQAVTEQVGQHAQQTALTKPVKQASGEQELVQKLTQQLEQPNQLRRKQPANKDIENRQVQQHKAGTATELDNMNSQHMNNNNKHVNNNSEEQNDHVENTKRTSTAIGTRTTPPALNIVDLYPMKMEDFNPIIRDSNAKLLKARTIYKPVYGDDADWQPQPAEGLYVQADDVGEIAYQQNLLPNEVNGADNIVQRYDNINNLAAARHSVNRRPSAATTATTTATAQNNGNGVVATAISPAPERRQQQDDSITDFTGKLLAEQDGVITEIEQKFRLNEFAATPNGLPTAPPTAKATYSKERQLAGGKASYSVNHKVQPTKGAGNKYTKYKSAGMQRGASQQHDFIERRVKKSFDFPMHRAASVSDALGMPHVDFANTKFNTDGGATQSHSDMPVGGAEGGNGALRAALGTHPEFSTTKFYNSKELYNEMMLHNRQRLKAKAKVEQAAAAATTTSKNTVESAASRFALRQSAKLATSKYTPNADTSKAITGEVPMNSQQRVNSNSDARNVTELHANNKIVANVLSSGARSVVKAKSVTAHAVVELEGRQLVTPESAQNAKASAQMLSPATTVSAVDIGAIGDKPTKKYQKELQRAKLLLKTLLLPPTSVNATSAHKFKPTVATARATTTRVLAVANGQNYSSQANLHTPYTADDTPDTVTVTTSHLDALATTKTFDIKSLPRKSQAVTPPIATDAAVGNIDSATHSTVTSQPMQRVNFDGVNIVHVKRAQPAHLATTTATTTTKNGMPTASLISSKKPFSQATTATAAAAADPTTPTSLIYPYPQFQRVAKTTHISQPHVTTATVRSTSSTMVSATRTSSAATTTSITTTANLSKSSSKPIVRPRILSRLQEKINSLECEIQNVPSDAHLWRGNETHELLLPIMTSENCPYGGTDCSPLLVSWEGEAEIQSGDILIVEINDTLLHFNQHHITHTSLAHNTQVYQVTRSGHEHCDVTEGILLDITPLVVDGRKLVTLYDKDLTEGVNLLIVVSELWGSQCVRLKVTAKTDNCGESAECSGKGVCYSNSAMEEYECQCCSGFAGPHCEEIDACTPSPCTNNGICVDLSQGHEGNSYQCLCPYGYTGKNCQYESDPCNSAECMNGGSCVGNSTHFRCDCTPGYTGPLCQHSLNECESSPCVHGICVDQEDGFRCFCQPGFAGELCNFEYNECESNPCQNDGECIDHIGNFECRCTKGYSGTRCQNKVDFCAKKPCPDGHHCIDHGNDFSCECPGGRNGLDCNQMPRKQCTENLCKHGGTCWTSGASFYCACRPGYTGNMCEDEFVVETVVSSSEFMVDDTSARNFNDKTFGSSVVLKSPIELHNAYFGAGVLAAAVFIVAVVVAICHCKVNQTYRKFSTRSSTFFPILGFGRRSKSQSKLNKHWLSGKGLGGGGGAGTSASGSLRSSGSTTSLTRGHLPSAQHGAAAHHSQQRQQRQQLGGQMHERPFQRHLAMNLENDMYYTVDFSENSQHSPLIQ</sequence>
<feature type="disulfide bond" evidence="6">
    <location>
        <begin position="1538"/>
        <end position="1547"/>
    </location>
</feature>
<evidence type="ECO:0000256" key="6">
    <source>
        <dbReference type="PROSITE-ProRule" id="PRU00076"/>
    </source>
</evidence>
<feature type="disulfide bond" evidence="6">
    <location>
        <begin position="1618"/>
        <end position="1627"/>
    </location>
</feature>
<dbReference type="InterPro" id="IPR000742">
    <property type="entry name" value="EGF"/>
</dbReference>
<keyword evidence="10" id="KW-0675">Receptor</keyword>
<feature type="disulfide bond" evidence="6">
    <location>
        <begin position="1634"/>
        <end position="1644"/>
    </location>
</feature>
<evidence type="ECO:0000256" key="2">
    <source>
        <dbReference type="ARBA" id="ARBA00022729"/>
    </source>
</evidence>
<dbReference type="FunFam" id="2.10.25.10:FF:000404">
    <property type="entry name" value="Weary, isoform B"/>
    <property type="match status" value="1"/>
</dbReference>
<reference evidence="10" key="1">
    <citation type="submission" date="2015-06" db="EMBL/GenBank/DDBJ databases">
        <authorList>
            <person name="Hoefler B.C."/>
            <person name="Straight P.D."/>
        </authorList>
    </citation>
    <scope>NUCLEOTIDE SEQUENCE</scope>
</reference>
<keyword evidence="8" id="KW-1133">Transmembrane helix</keyword>
<feature type="transmembrane region" description="Helical" evidence="8">
    <location>
        <begin position="1824"/>
        <end position="1845"/>
    </location>
</feature>
<feature type="disulfide bond" evidence="6">
    <location>
        <begin position="1519"/>
        <end position="1536"/>
    </location>
</feature>
<feature type="disulfide bond" evidence="6">
    <location>
        <begin position="1580"/>
        <end position="1589"/>
    </location>
</feature>
<feature type="disulfide bond" evidence="6">
    <location>
        <begin position="1693"/>
        <end position="1702"/>
    </location>
</feature>
<keyword evidence="1 6" id="KW-0245">EGF-like domain</keyword>
<feature type="disulfide bond" evidence="6">
    <location>
        <begin position="1655"/>
        <end position="1664"/>
    </location>
</feature>